<feature type="domain" description="Methyl-accepting transducer" evidence="8">
    <location>
        <begin position="307"/>
        <end position="522"/>
    </location>
</feature>
<dbReference type="SUPFAM" id="SSF58104">
    <property type="entry name" value="Methyl-accepting chemotaxis protein (MCP) signaling domain"/>
    <property type="match status" value="1"/>
</dbReference>
<dbReference type="AlphaFoldDB" id="H2CGA7"/>
<evidence type="ECO:0000256" key="5">
    <source>
        <dbReference type="SAM" id="Coils"/>
    </source>
</evidence>
<dbReference type="PANTHER" id="PTHR43531">
    <property type="entry name" value="PROTEIN ICFG"/>
    <property type="match status" value="1"/>
</dbReference>
<dbReference type="InterPro" id="IPR004089">
    <property type="entry name" value="MCPsignal_dom"/>
</dbReference>
<dbReference type="GO" id="GO:0005886">
    <property type="term" value="C:plasma membrane"/>
    <property type="evidence" value="ECO:0007669"/>
    <property type="project" value="TreeGrafter"/>
</dbReference>
<dbReference type="PROSITE" id="PS50111">
    <property type="entry name" value="CHEMOTAXIS_TRANSDUC_2"/>
    <property type="match status" value="1"/>
</dbReference>
<keyword evidence="2" id="KW-0145">Chemotaxis</keyword>
<evidence type="ECO:0000256" key="3">
    <source>
        <dbReference type="ARBA" id="ARBA00029447"/>
    </source>
</evidence>
<comment type="subcellular location">
    <subcellularLocation>
        <location evidence="1">Membrane</location>
    </subcellularLocation>
</comment>
<protein>
    <submittedName>
        <fullName evidence="10">Methyl-accepting chemotaxis sensory transducer</fullName>
    </submittedName>
</protein>
<reference evidence="10 11" key="1">
    <citation type="submission" date="2011-10" db="EMBL/GenBank/DDBJ databases">
        <title>The Improved High-Quality Draft genome of Leptonema illini DSM 21528.</title>
        <authorList>
            <consortium name="US DOE Joint Genome Institute (JGI-PGF)"/>
            <person name="Lucas S."/>
            <person name="Copeland A."/>
            <person name="Lapidus A."/>
            <person name="Glavina del Rio T."/>
            <person name="Dalin E."/>
            <person name="Tice H."/>
            <person name="Bruce D."/>
            <person name="Goodwin L."/>
            <person name="Pitluck S."/>
            <person name="Peters L."/>
            <person name="Mikhailova N."/>
            <person name="Held B."/>
            <person name="Kyrpides N."/>
            <person name="Mavromatis K."/>
            <person name="Ivanova N."/>
            <person name="Markowitz V."/>
            <person name="Cheng J.-F."/>
            <person name="Hugenholtz P."/>
            <person name="Woyke T."/>
            <person name="Wu D."/>
            <person name="Gronow S."/>
            <person name="Wellnitz S."/>
            <person name="Brambilla E.-M."/>
            <person name="Klenk H.-P."/>
            <person name="Eisen J.A."/>
        </authorList>
    </citation>
    <scope>NUCLEOTIDE SEQUENCE [LARGE SCALE GENOMIC DNA]</scope>
    <source>
        <strain evidence="10 11">DSM 21528</strain>
    </source>
</reference>
<evidence type="ECO:0000259" key="9">
    <source>
        <dbReference type="PROSITE" id="PS50885"/>
    </source>
</evidence>
<evidence type="ECO:0000256" key="4">
    <source>
        <dbReference type="PROSITE-ProRule" id="PRU00284"/>
    </source>
</evidence>
<dbReference type="SMART" id="SM00283">
    <property type="entry name" value="MA"/>
    <property type="match status" value="1"/>
</dbReference>
<dbReference type="InterPro" id="IPR021796">
    <property type="entry name" value="Tll0287-like_dom"/>
</dbReference>
<accession>H2CGA7</accession>
<keyword evidence="4" id="KW-0807">Transducer</keyword>
<dbReference type="PROSITE" id="PS50885">
    <property type="entry name" value="HAMP"/>
    <property type="match status" value="1"/>
</dbReference>
<proteinExistence type="inferred from homology"/>
<dbReference type="PANTHER" id="PTHR43531:SF11">
    <property type="entry name" value="METHYL-ACCEPTING CHEMOTAXIS PROTEIN 3"/>
    <property type="match status" value="1"/>
</dbReference>
<feature type="domain" description="HAMP" evidence="9">
    <location>
        <begin position="246"/>
        <end position="302"/>
    </location>
</feature>
<dbReference type="GO" id="GO:0004888">
    <property type="term" value="F:transmembrane signaling receptor activity"/>
    <property type="evidence" value="ECO:0007669"/>
    <property type="project" value="InterPro"/>
</dbReference>
<name>H2CGA7_9LEPT</name>
<feature type="coiled-coil region" evidence="5">
    <location>
        <begin position="493"/>
        <end position="531"/>
    </location>
</feature>
<dbReference type="PRINTS" id="PR00260">
    <property type="entry name" value="CHEMTRNSDUCR"/>
</dbReference>
<dbReference type="Pfam" id="PF00015">
    <property type="entry name" value="MCPsignal"/>
    <property type="match status" value="1"/>
</dbReference>
<dbReference type="Proteomes" id="UP000005737">
    <property type="component" value="Unassembled WGS sequence"/>
</dbReference>
<evidence type="ECO:0000313" key="10">
    <source>
        <dbReference type="EMBL" id="EHQ05788.1"/>
    </source>
</evidence>
<dbReference type="InterPro" id="IPR051310">
    <property type="entry name" value="MCP_chemotaxis"/>
</dbReference>
<evidence type="ECO:0000259" key="8">
    <source>
        <dbReference type="PROSITE" id="PS50111"/>
    </source>
</evidence>
<sequence>MNLFKNWTLQARIISFTALLILLVTGIVTALSIIKLETSYVADHVEKARSLTILAEGVRERTSRIYWNEKDREGSIALLKDDWEKHVKTVVPILSAIQVMEMQAKDLGIEFRVPKEYPRNPDNKPDAKQLEILKKLQSEDLIEHYYIDTDRNEVKYYRAIRLSAECLNCHGDPRDSERIWGRDDGKDITGAKMEGWKEGEVHGAFELTMPLGELQAMKQEMIIQDVGIGLALFIGSMIAITILFRLVVKQPISALNGVIERLSGGDFTVISEIDTDSIRKDEIGSILRNVVALSEKLSLTLEQVRSNADGLFQASREVSNAAQELSESTSEQAANLEETTASLEQISSIIDQNAEHAAETRKMAVTTAGEATEGGQAVDETVGAMKVIAEKIAIIEEIAYQTNLLALNAAIEAARAGEHGRGFAVVAGEVRKLAERSQLAAQEISALAGSSVKLSENAGSRINAILPGIQKTADLIQEIAVASQQQMDGIQQINQAMAQIDEVTQKNASSSEELAATAEELSSQAEGLMQAVAFFRLQASKMERQRKNGAPQTKSETDRPTDASGHYMKF</sequence>
<organism evidence="10 11">
    <name type="scientific">Leptonema illini DSM 21528</name>
    <dbReference type="NCBI Taxonomy" id="929563"/>
    <lineage>
        <taxon>Bacteria</taxon>
        <taxon>Pseudomonadati</taxon>
        <taxon>Spirochaetota</taxon>
        <taxon>Spirochaetia</taxon>
        <taxon>Leptospirales</taxon>
        <taxon>Leptospiraceae</taxon>
        <taxon>Leptonema</taxon>
    </lineage>
</organism>
<dbReference type="GO" id="GO:0007165">
    <property type="term" value="P:signal transduction"/>
    <property type="evidence" value="ECO:0007669"/>
    <property type="project" value="UniProtKB-KW"/>
</dbReference>
<dbReference type="STRING" id="183.GCA_002009735_03632"/>
<feature type="transmembrane region" description="Helical" evidence="7">
    <location>
        <begin position="12"/>
        <end position="34"/>
    </location>
</feature>
<feature type="region of interest" description="Disordered" evidence="6">
    <location>
        <begin position="542"/>
        <end position="570"/>
    </location>
</feature>
<keyword evidence="5" id="KW-0175">Coiled coil</keyword>
<dbReference type="HOGENOM" id="CLU_000445_107_27_12"/>
<dbReference type="GO" id="GO:0006935">
    <property type="term" value="P:chemotaxis"/>
    <property type="evidence" value="ECO:0007669"/>
    <property type="project" value="UniProtKB-KW"/>
</dbReference>
<gene>
    <name evidence="10" type="ORF">Lepil_1093</name>
</gene>
<keyword evidence="7" id="KW-0472">Membrane</keyword>
<evidence type="ECO:0000256" key="7">
    <source>
        <dbReference type="SAM" id="Phobius"/>
    </source>
</evidence>
<dbReference type="InterPro" id="IPR004090">
    <property type="entry name" value="Chemotax_Me-accpt_rcpt"/>
</dbReference>
<feature type="transmembrane region" description="Helical" evidence="7">
    <location>
        <begin position="226"/>
        <end position="248"/>
    </location>
</feature>
<dbReference type="CDD" id="cd11386">
    <property type="entry name" value="MCP_signal"/>
    <property type="match status" value="1"/>
</dbReference>
<keyword evidence="11" id="KW-1185">Reference proteome</keyword>
<dbReference type="FunFam" id="1.10.287.950:FF:000001">
    <property type="entry name" value="Methyl-accepting chemotaxis sensory transducer"/>
    <property type="match status" value="1"/>
</dbReference>
<dbReference type="Pfam" id="PF11845">
    <property type="entry name" value="Tll0287-like"/>
    <property type="match status" value="1"/>
</dbReference>
<keyword evidence="7" id="KW-0812">Transmembrane</keyword>
<evidence type="ECO:0000256" key="2">
    <source>
        <dbReference type="ARBA" id="ARBA00022500"/>
    </source>
</evidence>
<evidence type="ECO:0000256" key="1">
    <source>
        <dbReference type="ARBA" id="ARBA00004370"/>
    </source>
</evidence>
<dbReference type="RefSeq" id="WP_002770745.1">
    <property type="nucleotide sequence ID" value="NZ_JH597773.1"/>
</dbReference>
<comment type="similarity">
    <text evidence="3">Belongs to the methyl-accepting chemotaxis (MCP) protein family.</text>
</comment>
<dbReference type="EMBL" id="JH597773">
    <property type="protein sequence ID" value="EHQ05788.1"/>
    <property type="molecule type" value="Genomic_DNA"/>
</dbReference>
<keyword evidence="7" id="KW-1133">Transmembrane helix</keyword>
<evidence type="ECO:0000256" key="6">
    <source>
        <dbReference type="SAM" id="MobiDB-lite"/>
    </source>
</evidence>
<evidence type="ECO:0000313" key="11">
    <source>
        <dbReference type="Proteomes" id="UP000005737"/>
    </source>
</evidence>
<dbReference type="InterPro" id="IPR003660">
    <property type="entry name" value="HAMP_dom"/>
</dbReference>
<dbReference type="Gene3D" id="1.10.287.950">
    <property type="entry name" value="Methyl-accepting chemotaxis protein"/>
    <property type="match status" value="1"/>
</dbReference>